<dbReference type="InParanoid" id="I1SAM8"/>
<dbReference type="KEGG" id="fgr:FGSG_13909"/>
<evidence type="ECO:0000313" key="3">
    <source>
        <dbReference type="EnsemblFungi" id="CEF87142"/>
    </source>
</evidence>
<dbReference type="RefSeq" id="XP_011325561.1">
    <property type="nucleotide sequence ID" value="XM_011327259.1"/>
</dbReference>
<dbReference type="VEuPathDB" id="FungiDB:FGRAMPH1_01G20583"/>
<proteinExistence type="predicted"/>
<reference evidence="3 4" key="2">
    <citation type="journal article" date="2010" name="Nature">
        <title>Comparative genomics reveals mobile pathogenicity chromosomes in Fusarium.</title>
        <authorList>
            <person name="Ma L.J."/>
            <person name="van der Does H.C."/>
            <person name="Borkovich K.A."/>
            <person name="Coleman J.J."/>
            <person name="Daboussi M.J."/>
            <person name="Di Pietro A."/>
            <person name="Dufresne M."/>
            <person name="Freitag M."/>
            <person name="Grabherr M."/>
            <person name="Henrissat B."/>
            <person name="Houterman P.M."/>
            <person name="Kang S."/>
            <person name="Shim W.B."/>
            <person name="Woloshuk C."/>
            <person name="Xie X."/>
            <person name="Xu J.R."/>
            <person name="Antoniw J."/>
            <person name="Baker S.E."/>
            <person name="Bluhm B.H."/>
            <person name="Breakspear A."/>
            <person name="Brown D.W."/>
            <person name="Butchko R.A."/>
            <person name="Chapman S."/>
            <person name="Coulson R."/>
            <person name="Coutinho P.M."/>
            <person name="Danchin E.G."/>
            <person name="Diener A."/>
            <person name="Gale L.R."/>
            <person name="Gardiner D.M."/>
            <person name="Goff S."/>
            <person name="Hammond-Kosack K.E."/>
            <person name="Hilburn K."/>
            <person name="Hua-Van A."/>
            <person name="Jonkers W."/>
            <person name="Kazan K."/>
            <person name="Kodira C.D."/>
            <person name="Koehrsen M."/>
            <person name="Kumar L."/>
            <person name="Lee Y.H."/>
            <person name="Li L."/>
            <person name="Manners J.M."/>
            <person name="Miranda-Saavedra D."/>
            <person name="Mukherjee M."/>
            <person name="Park G."/>
            <person name="Park J."/>
            <person name="Park S.Y."/>
            <person name="Proctor R.H."/>
            <person name="Regev A."/>
            <person name="Ruiz-Roldan M.C."/>
            <person name="Sain D."/>
            <person name="Sakthikumar S."/>
            <person name="Sykes S."/>
            <person name="Schwartz D.C."/>
            <person name="Turgeon B.G."/>
            <person name="Wapinski I."/>
            <person name="Yoder O."/>
            <person name="Young S."/>
            <person name="Zeng Q."/>
            <person name="Zhou S."/>
            <person name="Galagan J."/>
            <person name="Cuomo C.A."/>
            <person name="Kistler H.C."/>
            <person name="Rep M."/>
        </authorList>
    </citation>
    <scope>GENOME REANNOTATION</scope>
    <source>
        <strain evidence="4">ATCC MYA-4620 / CBS 123657 / FGSC 9075 / NRRL 31084 / PH-1</strain>
        <strain evidence="3">PH-1 / ATCC MYA-4620 / FGSC 9075 / NRRL 31084</strain>
    </source>
</reference>
<organism evidence="2 4">
    <name type="scientific">Gibberella zeae (strain ATCC MYA-4620 / CBS 123657 / FGSC 9075 / NRRL 31084 / PH-1)</name>
    <name type="common">Wheat head blight fungus</name>
    <name type="synonym">Fusarium graminearum</name>
    <dbReference type="NCBI Taxonomy" id="229533"/>
    <lineage>
        <taxon>Eukaryota</taxon>
        <taxon>Fungi</taxon>
        <taxon>Dikarya</taxon>
        <taxon>Ascomycota</taxon>
        <taxon>Pezizomycotina</taxon>
        <taxon>Sordariomycetes</taxon>
        <taxon>Hypocreomycetidae</taxon>
        <taxon>Hypocreales</taxon>
        <taxon>Nectriaceae</taxon>
        <taxon>Fusarium</taxon>
    </lineage>
</organism>
<keyword evidence="4" id="KW-1185">Reference proteome</keyword>
<protein>
    <submittedName>
        <fullName evidence="2">Chromosome 3, complete genome</fullName>
    </submittedName>
</protein>
<dbReference type="EMBL" id="HG970334">
    <property type="protein sequence ID" value="CEF87142.1"/>
    <property type="molecule type" value="Genomic_DNA"/>
</dbReference>
<dbReference type="HOGENOM" id="CLU_1927814_0_0_1"/>
<reference evidence="3 4" key="1">
    <citation type="journal article" date="2007" name="Science">
        <title>The Fusarium graminearum genome reveals a link between localized polymorphism and pathogen specialization.</title>
        <authorList>
            <person name="Cuomo C.A."/>
            <person name="Gueldener U."/>
            <person name="Xu J.-R."/>
            <person name="Trail F."/>
            <person name="Turgeon B.G."/>
            <person name="Di Pietro A."/>
            <person name="Walton J.D."/>
            <person name="Ma L.-J."/>
            <person name="Baker S.E."/>
            <person name="Rep M."/>
            <person name="Adam G."/>
            <person name="Antoniw J."/>
            <person name="Baldwin T."/>
            <person name="Calvo S.E."/>
            <person name="Chang Y.-L."/>
            <person name="DeCaprio D."/>
            <person name="Gale L.R."/>
            <person name="Gnerre S."/>
            <person name="Goswami R.S."/>
            <person name="Hammond-Kosack K."/>
            <person name="Harris L.J."/>
            <person name="Hilburn K."/>
            <person name="Kennell J.C."/>
            <person name="Kroken S."/>
            <person name="Magnuson J.K."/>
            <person name="Mannhaupt G."/>
            <person name="Mauceli E.W."/>
            <person name="Mewes H.-W."/>
            <person name="Mitterbauer R."/>
            <person name="Muehlbauer G."/>
            <person name="Muensterkoetter M."/>
            <person name="Nelson D."/>
            <person name="O'Donnell K."/>
            <person name="Ouellet T."/>
            <person name="Qi W."/>
            <person name="Quesneville H."/>
            <person name="Roncero M.I.G."/>
            <person name="Seong K.-Y."/>
            <person name="Tetko I.V."/>
            <person name="Urban M."/>
            <person name="Waalwijk C."/>
            <person name="Ward T.J."/>
            <person name="Yao J."/>
            <person name="Birren B.W."/>
            <person name="Kistler H.C."/>
        </authorList>
    </citation>
    <scope>NUCLEOTIDE SEQUENCE [LARGE SCALE GENOMIC DNA]</scope>
    <source>
        <strain evidence="4">ATCC MYA-4620 / CBS 123657 / FGSC 9075 / NRRL 31084 / PH-1</strain>
        <strain evidence="3">PH-1 / ATCC MYA-4620 / FGSC 9075 / NRRL 31084</strain>
    </source>
</reference>
<accession>I1SAM8</accession>
<feature type="region of interest" description="Disordered" evidence="1">
    <location>
        <begin position="89"/>
        <end position="131"/>
    </location>
</feature>
<evidence type="ECO:0000313" key="4">
    <source>
        <dbReference type="Proteomes" id="UP000070720"/>
    </source>
</evidence>
<dbReference type="AlphaFoldDB" id="I1SAM8"/>
<reference evidence="2 4" key="3">
    <citation type="journal article" date="2015" name="BMC Genomics">
        <title>The completed genome sequence of the pathogenic ascomycete fungus Fusarium graminearum.</title>
        <authorList>
            <person name="King R."/>
            <person name="Urban M."/>
            <person name="Hammond-Kosack M.C."/>
            <person name="Hassani-Pak K."/>
            <person name="Hammond-Kosack K.E."/>
        </authorList>
    </citation>
    <scope>NUCLEOTIDE SEQUENCE [LARGE SCALE GENOMIC DNA]</scope>
    <source>
        <strain evidence="4">ATCC MYA-4620 / CBS 123657 / FGSC 9075 / NRRL 31084 / PH-1</strain>
        <strain evidence="2">PH-1</strain>
    </source>
</reference>
<feature type="compositionally biased region" description="Basic and acidic residues" evidence="1">
    <location>
        <begin position="90"/>
        <end position="106"/>
    </location>
</feature>
<accession>A0A098E0L2</accession>
<name>I1SAM8_GIBZE</name>
<gene>
    <name evidence="2" type="ORF">FGRAMPH1_01T20583</name>
</gene>
<dbReference type="Proteomes" id="UP000070720">
    <property type="component" value="Chromosome 3"/>
</dbReference>
<sequence>MEDLRCDGGEERCTVNPGGGETENGCECGSKGLASCLVGKEGEMLNSSTEVLLGAVGLRGVKGGVAEAKKERWEIRVRGKIRAIQRLSGRPKEGVAEERIRGEGTRTTRKGRSQSQRYVGVTRDETITVAD</sequence>
<evidence type="ECO:0000256" key="1">
    <source>
        <dbReference type="SAM" id="MobiDB-lite"/>
    </source>
</evidence>
<feature type="compositionally biased region" description="Basic and acidic residues" evidence="1">
    <location>
        <begin position="122"/>
        <end position="131"/>
    </location>
</feature>
<dbReference type="EnsemblFungi" id="CEF87142">
    <property type="protein sequence ID" value="CEF87142"/>
    <property type="gene ID" value="FGRRES_13909"/>
</dbReference>
<reference evidence="3" key="4">
    <citation type="submission" date="2017-01" db="UniProtKB">
        <authorList>
            <consortium name="EnsemblFungi"/>
        </authorList>
    </citation>
    <scope>IDENTIFICATION</scope>
    <source>
        <strain evidence="3">PH-1 / ATCC MYA-4620 / FGSC 9075 / NRRL 31084</strain>
    </source>
</reference>
<evidence type="ECO:0000313" key="2">
    <source>
        <dbReference type="EMBL" id="CEF87142.1"/>
    </source>
</evidence>